<accession>A0A9X3WJJ7</accession>
<comment type="caution">
    <text evidence="1">The sequence shown here is derived from an EMBL/GenBank/DDBJ whole genome shotgun (WGS) entry which is preliminary data.</text>
</comment>
<keyword evidence="2" id="KW-1185">Reference proteome</keyword>
<name>A0A9X3WJJ7_9BACI</name>
<sequence>MRKLLIVLFLLLITSFSVVGFISASDKNGVQVEQQITDHTDSQIIKYK</sequence>
<gene>
    <name evidence="1" type="ORF">NC661_10885</name>
</gene>
<reference evidence="1" key="1">
    <citation type="submission" date="2022-06" db="EMBL/GenBank/DDBJ databases">
        <title>Aquibacillus sp. a new bacterium isolated from soil saline samples.</title>
        <authorList>
            <person name="Galisteo C."/>
            <person name="De La Haba R."/>
            <person name="Sanchez-Porro C."/>
            <person name="Ventosa A."/>
        </authorList>
    </citation>
    <scope>NUCLEOTIDE SEQUENCE</scope>
    <source>
        <strain evidence="1">JCM 12387</strain>
    </source>
</reference>
<dbReference type="RefSeq" id="WP_259872308.1">
    <property type="nucleotide sequence ID" value="NZ_JAMQJZ010000007.1"/>
</dbReference>
<evidence type="ECO:0000313" key="2">
    <source>
        <dbReference type="Proteomes" id="UP001145072"/>
    </source>
</evidence>
<dbReference type="Proteomes" id="UP001145072">
    <property type="component" value="Unassembled WGS sequence"/>
</dbReference>
<organism evidence="1 2">
    <name type="scientific">Aquibacillus koreensis</name>
    <dbReference type="NCBI Taxonomy" id="279446"/>
    <lineage>
        <taxon>Bacteria</taxon>
        <taxon>Bacillati</taxon>
        <taxon>Bacillota</taxon>
        <taxon>Bacilli</taxon>
        <taxon>Bacillales</taxon>
        <taxon>Bacillaceae</taxon>
        <taxon>Aquibacillus</taxon>
    </lineage>
</organism>
<proteinExistence type="predicted"/>
<evidence type="ECO:0000313" key="1">
    <source>
        <dbReference type="EMBL" id="MDC3420875.1"/>
    </source>
</evidence>
<dbReference type="AlphaFoldDB" id="A0A9X3WJJ7"/>
<protein>
    <submittedName>
        <fullName evidence="1">Uncharacterized protein</fullName>
    </submittedName>
</protein>
<dbReference type="EMBL" id="JAMQJZ010000007">
    <property type="protein sequence ID" value="MDC3420875.1"/>
    <property type="molecule type" value="Genomic_DNA"/>
</dbReference>